<dbReference type="RefSeq" id="WP_129460938.1">
    <property type="nucleotide sequence ID" value="NZ_SBKN01000002.1"/>
</dbReference>
<comment type="caution">
    <text evidence="2">The sequence shown here is derived from an EMBL/GenBank/DDBJ whole genome shotgun (WGS) entry which is preliminary data.</text>
</comment>
<organism evidence="2 3">
    <name type="scientific">Flavobacterium stagni</name>
    <dbReference type="NCBI Taxonomy" id="2506421"/>
    <lineage>
        <taxon>Bacteria</taxon>
        <taxon>Pseudomonadati</taxon>
        <taxon>Bacteroidota</taxon>
        <taxon>Flavobacteriia</taxon>
        <taxon>Flavobacteriales</taxon>
        <taxon>Flavobacteriaceae</taxon>
        <taxon>Flavobacterium</taxon>
    </lineage>
</organism>
<keyword evidence="1 2" id="KW-0808">Transferase</keyword>
<evidence type="ECO:0000256" key="1">
    <source>
        <dbReference type="ARBA" id="ARBA00022679"/>
    </source>
</evidence>
<dbReference type="SUPFAM" id="SSF53756">
    <property type="entry name" value="UDP-Glycosyltransferase/glycogen phosphorylase"/>
    <property type="match status" value="1"/>
</dbReference>
<protein>
    <submittedName>
        <fullName evidence="2">Glycosyltransferase</fullName>
    </submittedName>
</protein>
<reference evidence="3" key="1">
    <citation type="submission" date="2019-01" db="EMBL/GenBank/DDBJ databases">
        <title>Cytophagaceae bacterium strain CAR-16.</title>
        <authorList>
            <person name="Chen W.-M."/>
        </authorList>
    </citation>
    <scope>NUCLEOTIDE SEQUENCE [LARGE SCALE GENOMIC DNA]</scope>
    <source>
        <strain evidence="3">WWJ-16</strain>
    </source>
</reference>
<sequence>MFQSLKIYFKNQQLKGKLKQSQTAFSVVLPDVQKGASVLIVDDKLPEYDKDSGSRRLNLIIDILLEQGIQVYLMADKKEYKYDTSYCAYYQNKGVQVYFPSIDAEGNLVTREGFLERIVPQVSAVWLHRPLVFAKYIDLVRSLNPNAKALYDMVDFHYLRMKREAELKSNDSKLLAEAERFLKIEQANCEAADTIIVISSLDKQNLMPYYAQTQKMTVVGNIHDFITDTRGQLSFSDRNDLLFVGSFEHVPNIDAVQYLRKHIMPLVWERLPEVKVTVIGSNPKPEVLALHEKRFEILGYVNDLSEAFCTHRLFIAPLRYGAGIKGKIGQSLEFGLPLVTTPIGAEGFDFGKVADAMIADSPSEFAEKIITAYTNSTLWEAIREQSETTLQPFSRKVLTDNIVKAVR</sequence>
<proteinExistence type="predicted"/>
<evidence type="ECO:0000313" key="2">
    <source>
        <dbReference type="EMBL" id="RXR23459.1"/>
    </source>
</evidence>
<accession>A0A4Q1KA31</accession>
<dbReference type="Gene3D" id="3.40.50.2000">
    <property type="entry name" value="Glycogen Phosphorylase B"/>
    <property type="match status" value="1"/>
</dbReference>
<name>A0A4Q1KA31_9FLAO</name>
<dbReference type="Pfam" id="PF13692">
    <property type="entry name" value="Glyco_trans_1_4"/>
    <property type="match status" value="1"/>
</dbReference>
<dbReference type="EMBL" id="SBKN01000002">
    <property type="protein sequence ID" value="RXR23459.1"/>
    <property type="molecule type" value="Genomic_DNA"/>
</dbReference>
<dbReference type="PANTHER" id="PTHR46401">
    <property type="entry name" value="GLYCOSYLTRANSFERASE WBBK-RELATED"/>
    <property type="match status" value="1"/>
</dbReference>
<evidence type="ECO:0000313" key="3">
    <source>
        <dbReference type="Proteomes" id="UP000289857"/>
    </source>
</evidence>
<dbReference type="PANTHER" id="PTHR46401:SF2">
    <property type="entry name" value="GLYCOSYLTRANSFERASE WBBK-RELATED"/>
    <property type="match status" value="1"/>
</dbReference>
<gene>
    <name evidence="2" type="ORF">EQG61_05695</name>
</gene>
<dbReference type="GO" id="GO:0009103">
    <property type="term" value="P:lipopolysaccharide biosynthetic process"/>
    <property type="evidence" value="ECO:0007669"/>
    <property type="project" value="TreeGrafter"/>
</dbReference>
<dbReference type="GO" id="GO:0016757">
    <property type="term" value="F:glycosyltransferase activity"/>
    <property type="evidence" value="ECO:0007669"/>
    <property type="project" value="TreeGrafter"/>
</dbReference>
<dbReference type="OrthoDB" id="9807209at2"/>
<dbReference type="AlphaFoldDB" id="A0A4Q1KA31"/>
<keyword evidence="3" id="KW-1185">Reference proteome</keyword>
<dbReference type="Proteomes" id="UP000289857">
    <property type="component" value="Unassembled WGS sequence"/>
</dbReference>
<dbReference type="CDD" id="cd03801">
    <property type="entry name" value="GT4_PimA-like"/>
    <property type="match status" value="1"/>
</dbReference>